<reference evidence="13 14" key="1">
    <citation type="submission" date="2018-04" db="EMBL/GenBank/DDBJ databases">
        <title>The genome of golden apple snail Pomacea canaliculata provides insight into stress tolerance and invasive adaptation.</title>
        <authorList>
            <person name="Liu C."/>
            <person name="Liu B."/>
            <person name="Ren Y."/>
            <person name="Zhang Y."/>
            <person name="Wang H."/>
            <person name="Li S."/>
            <person name="Jiang F."/>
            <person name="Yin L."/>
            <person name="Zhang G."/>
            <person name="Qian W."/>
            <person name="Fan W."/>
        </authorList>
    </citation>
    <scope>NUCLEOTIDE SEQUENCE [LARGE SCALE GENOMIC DNA]</scope>
    <source>
        <strain evidence="13">SZHN2017</strain>
        <tissue evidence="13">Muscle</tissue>
    </source>
</reference>
<evidence type="ECO:0008006" key="15">
    <source>
        <dbReference type="Google" id="ProtNLM"/>
    </source>
</evidence>
<dbReference type="InterPro" id="IPR000504">
    <property type="entry name" value="RRM_dom"/>
</dbReference>
<evidence type="ECO:0000256" key="9">
    <source>
        <dbReference type="PROSITE-ProRule" id="PRU00176"/>
    </source>
</evidence>
<evidence type="ECO:0000259" key="12">
    <source>
        <dbReference type="PROSITE" id="PS50917"/>
    </source>
</evidence>
<feature type="compositionally biased region" description="Basic and acidic residues" evidence="10">
    <location>
        <begin position="479"/>
        <end position="504"/>
    </location>
</feature>
<keyword evidence="8" id="KW-0539">Nucleus</keyword>
<comment type="subcellular location">
    <subcellularLocation>
        <location evidence="1">Nucleus</location>
    </subcellularLocation>
</comment>
<dbReference type="CDD" id="cd12309">
    <property type="entry name" value="RRM2_Spen"/>
    <property type="match status" value="1"/>
</dbReference>
<dbReference type="Gene3D" id="2.40.290.10">
    <property type="match status" value="1"/>
</dbReference>
<feature type="compositionally biased region" description="Basic and acidic residues" evidence="10">
    <location>
        <begin position="535"/>
        <end position="580"/>
    </location>
</feature>
<protein>
    <recommendedName>
        <fullName evidence="15">RNA-binding protein 15</fullName>
    </recommendedName>
</protein>
<dbReference type="GO" id="GO:0005634">
    <property type="term" value="C:nucleus"/>
    <property type="evidence" value="ECO:0007669"/>
    <property type="project" value="UniProtKB-SubCell"/>
</dbReference>
<evidence type="ECO:0000256" key="5">
    <source>
        <dbReference type="ARBA" id="ARBA00023015"/>
    </source>
</evidence>
<comment type="similarity">
    <text evidence="2">Belongs to the RRM Spen family.</text>
</comment>
<evidence type="ECO:0000256" key="3">
    <source>
        <dbReference type="ARBA" id="ARBA00022553"/>
    </source>
</evidence>
<evidence type="ECO:0000256" key="8">
    <source>
        <dbReference type="ARBA" id="ARBA00023242"/>
    </source>
</evidence>
<dbReference type="AlphaFoldDB" id="A0A2T7NUB8"/>
<feature type="region of interest" description="Disordered" evidence="10">
    <location>
        <begin position="1"/>
        <end position="87"/>
    </location>
</feature>
<dbReference type="PANTHER" id="PTHR23189">
    <property type="entry name" value="RNA RECOGNITION MOTIF-CONTAINING"/>
    <property type="match status" value="1"/>
</dbReference>
<evidence type="ECO:0000256" key="6">
    <source>
        <dbReference type="ARBA" id="ARBA00023054"/>
    </source>
</evidence>
<feature type="domain" description="SPOC" evidence="12">
    <location>
        <begin position="595"/>
        <end position="770"/>
    </location>
</feature>
<comment type="caution">
    <text evidence="13">The sequence shown here is derived from an EMBL/GenBank/DDBJ whole genome shotgun (WGS) entry which is preliminary data.</text>
</comment>
<feature type="compositionally biased region" description="Basic and acidic residues" evidence="10">
    <location>
        <begin position="1"/>
        <end position="11"/>
    </location>
</feature>
<accession>A0A2T7NUB8</accession>
<dbReference type="SUPFAM" id="SSF54928">
    <property type="entry name" value="RNA-binding domain, RBD"/>
    <property type="match status" value="2"/>
</dbReference>
<dbReference type="PROSITE" id="PS50917">
    <property type="entry name" value="SPOC"/>
    <property type="match status" value="1"/>
</dbReference>
<dbReference type="InterPro" id="IPR012921">
    <property type="entry name" value="SPOC_C"/>
</dbReference>
<sequence>MKRQQDRDGSPRSKRSRSSYGLPDHELVRDRLSPDFDRRGSRKFMGREGKAFRDYDDMDSPRKSFRDDRIQEQGIPPHMRSGGSGGDNEYRSLCITNIPSKVTDAMLKETLLNEYWKFGEMNVKVTFSGDQRVAYLNFRYPEDARTAKHKGRLDLFDRPIRIDPVYNKRRSGSPNDFNNRDHFYFHNRRNSPPPPHPPPPHPSMSSRIPSGGGRHGPPVGRGPPNFPPERPMMYSSPPVHEHERGSRNEKFPFHLDHIDPEFDDKATRTLFVGNLDVNITEVDLRQMFEKFGIVEDIDIKRPQKGQGNAYAFIKFINLDCAHRAKVEMSGKYIGKFQCKIGYGKVTPTTCLWIGGIGPWVSREILEQEFDRFGAIQIITWPPGKCYAYLLYDSIDAAKAACQEMRGYPLGGPDRRLRVDFADVSHINNPPHPAPPNHRGYGGPDASGDRGSPWRSPNGSGQIDRGRSRRDDWYGDGEPPEYRHNQRLSDHAHDAEGRRGGRDDWGDYPEDSVDRRRRPRSPGEYSGGPAYQRRSRSADRRDFQHDRGVARDAEVRNTSKARSEIGERDTVRREDKVDRSASEAGEEGATEHIRSLNDLAKNYPVAWNGALILKNSAFAARMHVVSGDVTIVDTLMRDPTSTEPPVLRITQRLRLDQPKLDDVGRRISTAGPHGHCILLAMPSTVQNYDEQMGIAQQRPLKNLVSYLKQKEAAGVISLPPNPSSDKNVGVLHAFPPCQFGYDFLLQRSPKLPPDFTSIKDEYLVVVVVIGAN</sequence>
<evidence type="ECO:0000256" key="1">
    <source>
        <dbReference type="ARBA" id="ARBA00004123"/>
    </source>
</evidence>
<dbReference type="CDD" id="cd21544">
    <property type="entry name" value="SPOC_RBM15-like"/>
    <property type="match status" value="1"/>
</dbReference>
<keyword evidence="4 9" id="KW-0694">RNA-binding</keyword>
<dbReference type="OrthoDB" id="10050565at2759"/>
<evidence type="ECO:0000313" key="14">
    <source>
        <dbReference type="Proteomes" id="UP000245119"/>
    </source>
</evidence>
<dbReference type="CDD" id="cd12310">
    <property type="entry name" value="RRM3_Spen"/>
    <property type="match status" value="1"/>
</dbReference>
<feature type="region of interest" description="Disordered" evidence="10">
    <location>
        <begin position="424"/>
        <end position="589"/>
    </location>
</feature>
<dbReference type="EMBL" id="PZQS01000009">
    <property type="protein sequence ID" value="PVD24736.1"/>
    <property type="molecule type" value="Genomic_DNA"/>
</dbReference>
<dbReference type="FunFam" id="3.30.70.330:FF:000438">
    <property type="entry name" value="RNA-binding motif protein 15B"/>
    <property type="match status" value="1"/>
</dbReference>
<feature type="domain" description="RRM" evidence="11">
    <location>
        <begin position="349"/>
        <end position="423"/>
    </location>
</feature>
<evidence type="ECO:0000256" key="10">
    <source>
        <dbReference type="SAM" id="MobiDB-lite"/>
    </source>
</evidence>
<keyword evidence="7" id="KW-0804">Transcription</keyword>
<feature type="compositionally biased region" description="Pro residues" evidence="10">
    <location>
        <begin position="220"/>
        <end position="230"/>
    </location>
</feature>
<dbReference type="FunFam" id="2.40.290.10:FF:000002">
    <property type="entry name" value="Spen family transcriptional repressor"/>
    <property type="match status" value="1"/>
</dbReference>
<evidence type="ECO:0000313" key="13">
    <source>
        <dbReference type="EMBL" id="PVD24736.1"/>
    </source>
</evidence>
<dbReference type="InterPro" id="IPR016194">
    <property type="entry name" value="SPOC-like_C_dom_sf"/>
</dbReference>
<dbReference type="PROSITE" id="PS50102">
    <property type="entry name" value="RRM"/>
    <property type="match status" value="2"/>
</dbReference>
<dbReference type="Pfam" id="PF07744">
    <property type="entry name" value="SPOC"/>
    <property type="match status" value="1"/>
</dbReference>
<keyword evidence="14" id="KW-1185">Reference proteome</keyword>
<name>A0A2T7NUB8_POMCA</name>
<dbReference type="GO" id="GO:0003723">
    <property type="term" value="F:RNA binding"/>
    <property type="evidence" value="ECO:0007669"/>
    <property type="project" value="UniProtKB-UniRule"/>
</dbReference>
<feature type="compositionally biased region" description="Pro residues" evidence="10">
    <location>
        <begin position="191"/>
        <end position="202"/>
    </location>
</feature>
<dbReference type="Pfam" id="PF00076">
    <property type="entry name" value="RRM_1"/>
    <property type="match status" value="2"/>
</dbReference>
<keyword evidence="6" id="KW-0175">Coiled coil</keyword>
<dbReference type="CDD" id="cd12308">
    <property type="entry name" value="RRM1_Spen"/>
    <property type="match status" value="1"/>
</dbReference>
<dbReference type="Proteomes" id="UP000245119">
    <property type="component" value="Linkage Group LG9"/>
</dbReference>
<dbReference type="InterPro" id="IPR010912">
    <property type="entry name" value="SPOC_met"/>
</dbReference>
<dbReference type="SMART" id="SM00360">
    <property type="entry name" value="RRM"/>
    <property type="match status" value="3"/>
</dbReference>
<dbReference type="SUPFAM" id="SSF100939">
    <property type="entry name" value="SPOC domain-like"/>
    <property type="match status" value="1"/>
</dbReference>
<feature type="compositionally biased region" description="Basic and acidic residues" evidence="10">
    <location>
        <begin position="463"/>
        <end position="472"/>
    </location>
</feature>
<keyword evidence="5" id="KW-0805">Transcription regulation</keyword>
<keyword evidence="3" id="KW-0597">Phosphoprotein</keyword>
<dbReference type="InterPro" id="IPR035979">
    <property type="entry name" value="RBD_domain_sf"/>
</dbReference>
<evidence type="ECO:0000259" key="11">
    <source>
        <dbReference type="PROSITE" id="PS50102"/>
    </source>
</evidence>
<evidence type="ECO:0000256" key="7">
    <source>
        <dbReference type="ARBA" id="ARBA00023163"/>
    </source>
</evidence>
<feature type="region of interest" description="Disordered" evidence="10">
    <location>
        <begin position="165"/>
        <end position="246"/>
    </location>
</feature>
<organism evidence="13 14">
    <name type="scientific">Pomacea canaliculata</name>
    <name type="common">Golden apple snail</name>
    <dbReference type="NCBI Taxonomy" id="400727"/>
    <lineage>
        <taxon>Eukaryota</taxon>
        <taxon>Metazoa</taxon>
        <taxon>Spiralia</taxon>
        <taxon>Lophotrochozoa</taxon>
        <taxon>Mollusca</taxon>
        <taxon>Gastropoda</taxon>
        <taxon>Caenogastropoda</taxon>
        <taxon>Architaenioglossa</taxon>
        <taxon>Ampullarioidea</taxon>
        <taxon>Ampullariidae</taxon>
        <taxon>Pomacea</taxon>
    </lineage>
</organism>
<feature type="compositionally biased region" description="Basic and acidic residues" evidence="10">
    <location>
        <begin position="23"/>
        <end position="71"/>
    </location>
</feature>
<evidence type="ECO:0000256" key="4">
    <source>
        <dbReference type="ARBA" id="ARBA00022884"/>
    </source>
</evidence>
<proteinExistence type="inferred from homology"/>
<dbReference type="InterPro" id="IPR012677">
    <property type="entry name" value="Nucleotide-bd_a/b_plait_sf"/>
</dbReference>
<dbReference type="Gene3D" id="3.30.70.330">
    <property type="match status" value="3"/>
</dbReference>
<feature type="domain" description="RRM" evidence="11">
    <location>
        <begin position="268"/>
        <end position="345"/>
    </location>
</feature>
<gene>
    <name evidence="13" type="ORF">C0Q70_15221</name>
</gene>
<evidence type="ECO:0000256" key="2">
    <source>
        <dbReference type="ARBA" id="ARBA00005387"/>
    </source>
</evidence>
<dbReference type="STRING" id="400727.A0A2T7NUB8"/>